<organism evidence="1 2">
    <name type="scientific">Aphis craccivora</name>
    <name type="common">Cowpea aphid</name>
    <dbReference type="NCBI Taxonomy" id="307492"/>
    <lineage>
        <taxon>Eukaryota</taxon>
        <taxon>Metazoa</taxon>
        <taxon>Ecdysozoa</taxon>
        <taxon>Arthropoda</taxon>
        <taxon>Hexapoda</taxon>
        <taxon>Insecta</taxon>
        <taxon>Pterygota</taxon>
        <taxon>Neoptera</taxon>
        <taxon>Paraneoptera</taxon>
        <taxon>Hemiptera</taxon>
        <taxon>Sternorrhyncha</taxon>
        <taxon>Aphidomorpha</taxon>
        <taxon>Aphidoidea</taxon>
        <taxon>Aphididae</taxon>
        <taxon>Aphidini</taxon>
        <taxon>Aphis</taxon>
        <taxon>Aphis</taxon>
    </lineage>
</organism>
<keyword evidence="2" id="KW-1185">Reference proteome</keyword>
<gene>
    <name evidence="1" type="ORF">FWK35_00031494</name>
</gene>
<dbReference type="EMBL" id="VUJU01016514">
    <property type="protein sequence ID" value="KAF0688839.1"/>
    <property type="molecule type" value="Genomic_DNA"/>
</dbReference>
<dbReference type="Proteomes" id="UP000478052">
    <property type="component" value="Unassembled WGS sequence"/>
</dbReference>
<dbReference type="AlphaFoldDB" id="A0A6G0VLI9"/>
<protein>
    <submittedName>
        <fullName evidence="1">Uncharacterized protein</fullName>
    </submittedName>
</protein>
<evidence type="ECO:0000313" key="2">
    <source>
        <dbReference type="Proteomes" id="UP000478052"/>
    </source>
</evidence>
<feature type="non-terminal residue" evidence="1">
    <location>
        <position position="125"/>
    </location>
</feature>
<name>A0A6G0VLI9_APHCR</name>
<accession>A0A6G0VLI9</accession>
<proteinExistence type="predicted"/>
<comment type="caution">
    <text evidence="1">The sequence shown here is derived from an EMBL/GenBank/DDBJ whole genome shotgun (WGS) entry which is preliminary data.</text>
</comment>
<reference evidence="1 2" key="1">
    <citation type="submission" date="2019-08" db="EMBL/GenBank/DDBJ databases">
        <title>Whole genome of Aphis craccivora.</title>
        <authorList>
            <person name="Voronova N.V."/>
            <person name="Shulinski R.S."/>
            <person name="Bandarenka Y.V."/>
            <person name="Zhorov D.G."/>
            <person name="Warner D."/>
        </authorList>
    </citation>
    <scope>NUCLEOTIDE SEQUENCE [LARGE SCALE GENOMIC DNA]</scope>
    <source>
        <strain evidence="1">180601</strain>
        <tissue evidence="1">Whole Body</tissue>
    </source>
</reference>
<sequence>MNVLILQCCVFFFFVSVYLREKVSIMLQFPTLGVVSDSKMNLVDALGRSFFEFPRKTGIFRQNQFSTKLISLYGCNSKTNHCKYLKFSTNVHVSIIYIQLNFQKILTFLIQIFCYKYKFAFSLPI</sequence>
<evidence type="ECO:0000313" key="1">
    <source>
        <dbReference type="EMBL" id="KAF0688839.1"/>
    </source>
</evidence>